<dbReference type="SMART" id="SM00707">
    <property type="entry name" value="RPEL"/>
    <property type="match status" value="2"/>
</dbReference>
<comment type="caution">
    <text evidence="2">The sequence shown here is derived from an EMBL/GenBank/DDBJ whole genome shotgun (WGS) entry which is preliminary data.</text>
</comment>
<evidence type="ECO:0000313" key="3">
    <source>
        <dbReference type="Proteomes" id="UP000023152"/>
    </source>
</evidence>
<accession>X6MSZ8</accession>
<proteinExistence type="predicted"/>
<reference evidence="2 3" key="1">
    <citation type="journal article" date="2013" name="Curr. Biol.">
        <title>The Genome of the Foraminiferan Reticulomyxa filosa.</title>
        <authorList>
            <person name="Glockner G."/>
            <person name="Hulsmann N."/>
            <person name="Schleicher M."/>
            <person name="Noegel A.A."/>
            <person name="Eichinger L."/>
            <person name="Gallinger C."/>
            <person name="Pawlowski J."/>
            <person name="Sierra R."/>
            <person name="Euteneuer U."/>
            <person name="Pillet L."/>
            <person name="Moustafa A."/>
            <person name="Platzer M."/>
            <person name="Groth M."/>
            <person name="Szafranski K."/>
            <person name="Schliwa M."/>
        </authorList>
    </citation>
    <scope>NUCLEOTIDE SEQUENCE [LARGE SCALE GENOMIC DNA]</scope>
</reference>
<dbReference type="AlphaFoldDB" id="X6MSZ8"/>
<protein>
    <submittedName>
        <fullName evidence="2">Uncharacterized protein</fullName>
    </submittedName>
</protein>
<keyword evidence="1" id="KW-0677">Repeat</keyword>
<evidence type="ECO:0000256" key="1">
    <source>
        <dbReference type="ARBA" id="ARBA00022737"/>
    </source>
</evidence>
<evidence type="ECO:0000313" key="2">
    <source>
        <dbReference type="EMBL" id="ETO16577.1"/>
    </source>
</evidence>
<feature type="non-terminal residue" evidence="2">
    <location>
        <position position="1"/>
    </location>
</feature>
<dbReference type="EMBL" id="ASPP01018086">
    <property type="protein sequence ID" value="ETO16577.1"/>
    <property type="molecule type" value="Genomic_DNA"/>
</dbReference>
<dbReference type="Proteomes" id="UP000023152">
    <property type="component" value="Unassembled WGS sequence"/>
</dbReference>
<sequence length="133" mass="15553">DFQAKRKTVQRRLSTRVSPLELQQRSVIPTDGDYFADASSAMKLKGHRLRLAKEDLKKRMVNRATPKELVQRGLIREEYLTMDKSEADQAVKVARQQAVRALSRKLDELYNPFSNWKQLELFLKDTLNKEFCL</sequence>
<dbReference type="InterPro" id="IPR004018">
    <property type="entry name" value="RPEL_repeat"/>
</dbReference>
<name>X6MSZ8_RETFI</name>
<organism evidence="2 3">
    <name type="scientific">Reticulomyxa filosa</name>
    <dbReference type="NCBI Taxonomy" id="46433"/>
    <lineage>
        <taxon>Eukaryota</taxon>
        <taxon>Sar</taxon>
        <taxon>Rhizaria</taxon>
        <taxon>Retaria</taxon>
        <taxon>Foraminifera</taxon>
        <taxon>Monothalamids</taxon>
        <taxon>Reticulomyxidae</taxon>
        <taxon>Reticulomyxa</taxon>
    </lineage>
</organism>
<gene>
    <name evidence="2" type="ORF">RFI_20763</name>
</gene>
<keyword evidence="3" id="KW-1185">Reference proteome</keyword>